<reference evidence="1" key="1">
    <citation type="submission" date="2018-05" db="EMBL/GenBank/DDBJ databases">
        <authorList>
            <person name="Lanie J.A."/>
            <person name="Ng W.-L."/>
            <person name="Kazmierczak K.M."/>
            <person name="Andrzejewski T.M."/>
            <person name="Davidsen T.M."/>
            <person name="Wayne K.J."/>
            <person name="Tettelin H."/>
            <person name="Glass J.I."/>
            <person name="Rusch D."/>
            <person name="Podicherti R."/>
            <person name="Tsui H.-C.T."/>
            <person name="Winkler M.E."/>
        </authorList>
    </citation>
    <scope>NUCLEOTIDE SEQUENCE</scope>
</reference>
<dbReference type="AlphaFoldDB" id="A0A382BLZ1"/>
<protein>
    <submittedName>
        <fullName evidence="1">Uncharacterized protein</fullName>
    </submittedName>
</protein>
<dbReference type="EMBL" id="UINC01030330">
    <property type="protein sequence ID" value="SVB14551.1"/>
    <property type="molecule type" value="Genomic_DNA"/>
</dbReference>
<accession>A0A382BLZ1</accession>
<feature type="non-terminal residue" evidence="1">
    <location>
        <position position="1"/>
    </location>
</feature>
<gene>
    <name evidence="1" type="ORF">METZ01_LOCUS167405</name>
</gene>
<evidence type="ECO:0000313" key="1">
    <source>
        <dbReference type="EMBL" id="SVB14551.1"/>
    </source>
</evidence>
<organism evidence="1">
    <name type="scientific">marine metagenome</name>
    <dbReference type="NCBI Taxonomy" id="408172"/>
    <lineage>
        <taxon>unclassified sequences</taxon>
        <taxon>metagenomes</taxon>
        <taxon>ecological metagenomes</taxon>
    </lineage>
</organism>
<sequence>VIKQTHKFKTKHFIFPVLWFILTLLQTGLVFAQFNGNFDIEKHYLLEENSLDWKAYQPSKTWLYDWYNSQSGMVISVGSLSQEHFYSESEARLTAEFGDYFAIMYSRNEESFVRKNPAYQETEFRFGGLVAASIIGFPEHDKKYNNIGAAITLGKRWTWNYLRLSFLDQFFEYDDKNDNDDKNSVTDKYITTPEMHRMEIQTFIGERLFFKIDFGQEHETVFSDELTNETKTYRGFDYRGTLDLIFPDSWLFGVSGRKDFEKRDILPDLKSDSLPDLSQNLELQIREVYLYIWVTNDDQLSFGYLEQYFSNEINSSIELQKYEHTTKAHLYWIKQETRTSEVFQWTFEVIAGNVYLYKDNRAEDEIKNETTDQGKFKLGMTMISGDRAKLLLTSTFDLDYSERRVWDGGGVQFQIVF</sequence>
<proteinExistence type="predicted"/>
<name>A0A382BLZ1_9ZZZZ</name>